<dbReference type="Pfam" id="PF00560">
    <property type="entry name" value="LRR_1"/>
    <property type="match status" value="2"/>
</dbReference>
<accession>A0A5B6ZXI7</accession>
<dbReference type="Pfam" id="PF23598">
    <property type="entry name" value="LRR_14"/>
    <property type="match status" value="1"/>
</dbReference>
<dbReference type="GO" id="GO:0006952">
    <property type="term" value="P:defense response"/>
    <property type="evidence" value="ECO:0007669"/>
    <property type="project" value="UniProtKB-ARBA"/>
</dbReference>
<feature type="domain" description="Disease resistance R13L4/SHOC-2-like LRR" evidence="5">
    <location>
        <begin position="119"/>
        <end position="214"/>
    </location>
</feature>
<keyword evidence="1" id="KW-0433">Leucine-rich repeat</keyword>
<organism evidence="6">
    <name type="scientific">Davidia involucrata</name>
    <name type="common">Dove tree</name>
    <dbReference type="NCBI Taxonomy" id="16924"/>
    <lineage>
        <taxon>Eukaryota</taxon>
        <taxon>Viridiplantae</taxon>
        <taxon>Streptophyta</taxon>
        <taxon>Embryophyta</taxon>
        <taxon>Tracheophyta</taxon>
        <taxon>Spermatophyta</taxon>
        <taxon>Magnoliopsida</taxon>
        <taxon>eudicotyledons</taxon>
        <taxon>Gunneridae</taxon>
        <taxon>Pentapetalae</taxon>
        <taxon>asterids</taxon>
        <taxon>Cornales</taxon>
        <taxon>Nyssaceae</taxon>
        <taxon>Davidia</taxon>
    </lineage>
</organism>
<reference evidence="6" key="1">
    <citation type="submission" date="2019-08" db="EMBL/GenBank/DDBJ databases">
        <title>Reference gene set and small RNA set construction with multiple tissues from Davidia involucrata Baill.</title>
        <authorList>
            <person name="Yang H."/>
            <person name="Zhou C."/>
            <person name="Li G."/>
            <person name="Wang J."/>
            <person name="Gao P."/>
            <person name="Wang M."/>
            <person name="Wang R."/>
            <person name="Zhao Y."/>
        </authorList>
    </citation>
    <scope>NUCLEOTIDE SEQUENCE</scope>
    <source>
        <tissue evidence="6">Mixed with DoveR01_LX</tissue>
    </source>
</reference>
<dbReference type="PANTHER" id="PTHR45752:SF194">
    <property type="entry name" value="NB-ARC DOMAIN-CONTAINING PROTEIN"/>
    <property type="match status" value="1"/>
</dbReference>
<dbReference type="InterPro" id="IPR050715">
    <property type="entry name" value="LRR-SigEffector_domain"/>
</dbReference>
<dbReference type="PROSITE" id="PS51450">
    <property type="entry name" value="LRR"/>
    <property type="match status" value="1"/>
</dbReference>
<evidence type="ECO:0000256" key="2">
    <source>
        <dbReference type="ARBA" id="ARBA00022737"/>
    </source>
</evidence>
<dbReference type="SMART" id="SM00369">
    <property type="entry name" value="LRR_TYP"/>
    <property type="match status" value="3"/>
</dbReference>
<gene>
    <name evidence="6" type="ORF">Din_018618</name>
</gene>
<dbReference type="SUPFAM" id="SSF52058">
    <property type="entry name" value="L domain-like"/>
    <property type="match status" value="1"/>
</dbReference>
<keyword evidence="2" id="KW-0677">Repeat</keyword>
<dbReference type="InterPro" id="IPR032675">
    <property type="entry name" value="LRR_dom_sf"/>
</dbReference>
<dbReference type="GO" id="GO:0051707">
    <property type="term" value="P:response to other organism"/>
    <property type="evidence" value="ECO:0007669"/>
    <property type="project" value="UniProtKB-ARBA"/>
</dbReference>
<evidence type="ECO:0000259" key="5">
    <source>
        <dbReference type="Pfam" id="PF23598"/>
    </source>
</evidence>
<dbReference type="EMBL" id="GHES01018618">
    <property type="protein sequence ID" value="MPA49177.1"/>
    <property type="molecule type" value="Transcribed_RNA"/>
</dbReference>
<evidence type="ECO:0000313" key="6">
    <source>
        <dbReference type="EMBL" id="MPA49177.1"/>
    </source>
</evidence>
<feature type="domain" description="Disease resistance protein RPS4B/Roq1-like leucine-rich repeats" evidence="4">
    <location>
        <begin position="16"/>
        <end position="87"/>
    </location>
</feature>
<evidence type="ECO:0000256" key="1">
    <source>
        <dbReference type="ARBA" id="ARBA00022614"/>
    </source>
</evidence>
<protein>
    <submittedName>
        <fullName evidence="6">Putative TMV resistance protein N-like</fullName>
    </submittedName>
</protein>
<dbReference type="InterPro" id="IPR055414">
    <property type="entry name" value="LRR_R13L4/SHOC2-like"/>
</dbReference>
<dbReference type="InterPro" id="IPR003591">
    <property type="entry name" value="Leu-rich_rpt_typical-subtyp"/>
</dbReference>
<dbReference type="InterPro" id="IPR001611">
    <property type="entry name" value="Leu-rich_rpt"/>
</dbReference>
<evidence type="ECO:0000259" key="4">
    <source>
        <dbReference type="Pfam" id="PF23286"/>
    </source>
</evidence>
<name>A0A5B6ZXI7_DAVIN</name>
<keyword evidence="3" id="KW-0611">Plant defense</keyword>
<proteinExistence type="predicted"/>
<dbReference type="Gene3D" id="3.80.10.10">
    <property type="entry name" value="Ribonuclease Inhibitor"/>
    <property type="match status" value="2"/>
</dbReference>
<sequence length="308" mass="34879">MRSCKKLRSLPTSIKLKSLQVFNLNYCSQLEMFPEIEGDMGCLRNLNLNGTAIKDLPSSFEYLNGLYSLDLSDCRKLESIPSIIWKLRSLQRLDLRDCLKLEKFSEIEGDVDYLHELLLSGSAIKDIPPSIQRLNGLWNFELNYCEKLESLPNNICKLKSLRYLTIRGCTKIKKFPEMSREMKGLRELDLGETSIKQLPASIGQLNNLLELNLSGLQLEESSFLGLCSLRVLNLSNCNLLDGSILNSVGCLSSLEVLNLSGNNFASLPASLNQLTKLRRIHLEYCSRLQVLTSLPSSITKFLWNREPI</sequence>
<dbReference type="InterPro" id="IPR058546">
    <property type="entry name" value="RPS4B/Roq1-like_LRR"/>
</dbReference>
<dbReference type="AlphaFoldDB" id="A0A5B6ZXI7"/>
<dbReference type="PANTHER" id="PTHR45752">
    <property type="entry name" value="LEUCINE-RICH REPEAT-CONTAINING"/>
    <property type="match status" value="1"/>
</dbReference>
<dbReference type="Pfam" id="PF23286">
    <property type="entry name" value="LRR_13"/>
    <property type="match status" value="1"/>
</dbReference>
<evidence type="ECO:0000256" key="3">
    <source>
        <dbReference type="ARBA" id="ARBA00022821"/>
    </source>
</evidence>